<evidence type="ECO:0000259" key="9">
    <source>
        <dbReference type="PROSITE" id="PS50885"/>
    </source>
</evidence>
<keyword evidence="3" id="KW-0145">Chemotaxis</keyword>
<evidence type="ECO:0000256" key="1">
    <source>
        <dbReference type="ARBA" id="ARBA00004370"/>
    </source>
</evidence>
<name>A0A2K1Q6Q5_9GAMM</name>
<evidence type="ECO:0000256" key="6">
    <source>
        <dbReference type="PROSITE-ProRule" id="PRU00284"/>
    </source>
</evidence>
<dbReference type="PANTHER" id="PTHR43531:SF14">
    <property type="entry name" value="METHYL-ACCEPTING CHEMOTAXIS PROTEIN I-RELATED"/>
    <property type="match status" value="1"/>
</dbReference>
<comment type="similarity">
    <text evidence="5">Belongs to the methyl-accepting chemotaxis (MCP) protein family.</text>
</comment>
<accession>A0A2K1Q6Q5</accession>
<feature type="transmembrane region" description="Helical" evidence="7">
    <location>
        <begin position="12"/>
        <end position="33"/>
    </location>
</feature>
<dbReference type="SMART" id="SM00304">
    <property type="entry name" value="HAMP"/>
    <property type="match status" value="1"/>
</dbReference>
<dbReference type="Pfam" id="PF00015">
    <property type="entry name" value="MCPsignal"/>
    <property type="match status" value="1"/>
</dbReference>
<evidence type="ECO:0000256" key="4">
    <source>
        <dbReference type="ARBA" id="ARBA00023224"/>
    </source>
</evidence>
<organism evidence="10 11">
    <name type="scientific">Mixta theicola</name>
    <dbReference type="NCBI Taxonomy" id="1458355"/>
    <lineage>
        <taxon>Bacteria</taxon>
        <taxon>Pseudomonadati</taxon>
        <taxon>Pseudomonadota</taxon>
        <taxon>Gammaproteobacteria</taxon>
        <taxon>Enterobacterales</taxon>
        <taxon>Erwiniaceae</taxon>
        <taxon>Mixta</taxon>
    </lineage>
</organism>
<evidence type="ECO:0000313" key="10">
    <source>
        <dbReference type="EMBL" id="PNS10637.1"/>
    </source>
</evidence>
<protein>
    <submittedName>
        <fullName evidence="10">Chemotaxis protein</fullName>
    </submittedName>
</protein>
<keyword evidence="4 6" id="KW-0807">Transducer</keyword>
<keyword evidence="7" id="KW-1133">Transmembrane helix</keyword>
<evidence type="ECO:0000256" key="5">
    <source>
        <dbReference type="ARBA" id="ARBA00029447"/>
    </source>
</evidence>
<keyword evidence="7" id="KW-0812">Transmembrane</keyword>
<evidence type="ECO:0000313" key="11">
    <source>
        <dbReference type="Proteomes" id="UP000236345"/>
    </source>
</evidence>
<dbReference type="GO" id="GO:0006935">
    <property type="term" value="P:chemotaxis"/>
    <property type="evidence" value="ECO:0007669"/>
    <property type="project" value="UniProtKB-KW"/>
</dbReference>
<dbReference type="FunFam" id="1.10.287.950:FF:000001">
    <property type="entry name" value="Methyl-accepting chemotaxis sensory transducer"/>
    <property type="match status" value="1"/>
</dbReference>
<dbReference type="PANTHER" id="PTHR43531">
    <property type="entry name" value="PROTEIN ICFG"/>
    <property type="match status" value="1"/>
</dbReference>
<feature type="domain" description="Methyl-accepting transducer" evidence="8">
    <location>
        <begin position="258"/>
        <end position="487"/>
    </location>
</feature>
<sequence length="524" mass="57801">MKNIRVVTATNSLILLIFIIISFFIAYVINIAVNSENNFQQSNTSSHKSLVLNDIRYDIAMTRADINTLDADIALKKPLTQRYVDSARERLKEIAHDVEILATYKEDKDLGYIIKLTNELIDIYNFSLQQLTEGKNATSSTSDILNDMNQHLDKILYHEDTQNKQYASLAHDYKTNLLMFSAAVFILIVMISFVTYRWVKNNLIHKLHQSTLIFAEISKGNLLVPVPAEGKNEFGLLFAEMNKMKNSLIGMISSVQRSAMHIQQNTNNIATGNNDLSSRTETQASSLQQTAASMEEIKITVAQNAETANRASQLATRASLISHNAADIMANVISTMDNIEHSAKRIAFINNVINDIADQTNILALNAAVEAARAGEQGRGFAVVAAEVRNLAKRSSDAAKEINDLIAESVKNVNQGTNRVSEAGNTMQELVSSIGQVNEIMQGITLASSEQSTGVSQIAQALNDIDNVTQKNATLVEESTNITQDLSLQAVQLTEAINVFKLERDDTPLPLLLQNRNAASLNFL</sequence>
<keyword evidence="11" id="KW-1185">Reference proteome</keyword>
<evidence type="ECO:0000259" key="8">
    <source>
        <dbReference type="PROSITE" id="PS50111"/>
    </source>
</evidence>
<proteinExistence type="inferred from homology"/>
<evidence type="ECO:0000256" key="7">
    <source>
        <dbReference type="SAM" id="Phobius"/>
    </source>
</evidence>
<dbReference type="Proteomes" id="UP000236345">
    <property type="component" value="Unassembled WGS sequence"/>
</dbReference>
<dbReference type="SUPFAM" id="SSF58104">
    <property type="entry name" value="Methyl-accepting chemotaxis protein (MCP) signaling domain"/>
    <property type="match status" value="1"/>
</dbReference>
<feature type="transmembrane region" description="Helical" evidence="7">
    <location>
        <begin position="177"/>
        <end position="199"/>
    </location>
</feature>
<dbReference type="GO" id="GO:0004888">
    <property type="term" value="F:transmembrane signaling receptor activity"/>
    <property type="evidence" value="ECO:0007669"/>
    <property type="project" value="TreeGrafter"/>
</dbReference>
<dbReference type="OrthoDB" id="6466596at2"/>
<dbReference type="AlphaFoldDB" id="A0A2K1Q6Q5"/>
<gene>
    <name evidence="10" type="ORF">COO59_16070</name>
</gene>
<keyword evidence="7" id="KW-0472">Membrane</keyword>
<dbReference type="InterPro" id="IPR051310">
    <property type="entry name" value="MCP_chemotaxis"/>
</dbReference>
<dbReference type="CDD" id="cd11386">
    <property type="entry name" value="MCP_signal"/>
    <property type="match status" value="1"/>
</dbReference>
<dbReference type="PROSITE" id="PS50111">
    <property type="entry name" value="CHEMOTAXIS_TRANSDUC_2"/>
    <property type="match status" value="1"/>
</dbReference>
<dbReference type="GO" id="GO:0007165">
    <property type="term" value="P:signal transduction"/>
    <property type="evidence" value="ECO:0007669"/>
    <property type="project" value="UniProtKB-KW"/>
</dbReference>
<comment type="caution">
    <text evidence="10">The sequence shown here is derived from an EMBL/GenBank/DDBJ whole genome shotgun (WGS) entry which is preliminary data.</text>
</comment>
<keyword evidence="2" id="KW-0488">Methylation</keyword>
<dbReference type="CDD" id="cd06225">
    <property type="entry name" value="HAMP"/>
    <property type="match status" value="1"/>
</dbReference>
<dbReference type="SMART" id="SM00283">
    <property type="entry name" value="MA"/>
    <property type="match status" value="1"/>
</dbReference>
<dbReference type="InterPro" id="IPR004089">
    <property type="entry name" value="MCPsignal_dom"/>
</dbReference>
<dbReference type="Gene3D" id="1.10.287.950">
    <property type="entry name" value="Methyl-accepting chemotaxis protein"/>
    <property type="match status" value="1"/>
</dbReference>
<evidence type="ECO:0000256" key="3">
    <source>
        <dbReference type="ARBA" id="ARBA00022500"/>
    </source>
</evidence>
<dbReference type="EMBL" id="NWUO01000013">
    <property type="protein sequence ID" value="PNS10637.1"/>
    <property type="molecule type" value="Genomic_DNA"/>
</dbReference>
<comment type="subcellular location">
    <subcellularLocation>
        <location evidence="1">Membrane</location>
    </subcellularLocation>
</comment>
<evidence type="ECO:0000256" key="2">
    <source>
        <dbReference type="ARBA" id="ARBA00022481"/>
    </source>
</evidence>
<dbReference type="InterPro" id="IPR003660">
    <property type="entry name" value="HAMP_dom"/>
</dbReference>
<dbReference type="PROSITE" id="PS50885">
    <property type="entry name" value="HAMP"/>
    <property type="match status" value="1"/>
</dbReference>
<reference evidence="11" key="1">
    <citation type="submission" date="2017-09" db="EMBL/GenBank/DDBJ databases">
        <authorList>
            <person name="Palmer M."/>
            <person name="Steenkamp E.T."/>
            <person name="Coetzee M.P."/>
            <person name="Avontuur J.R."/>
            <person name="Van Zyl E."/>
            <person name="Chan W.-Y."/>
            <person name="Blom J."/>
            <person name="Venter S.N."/>
        </authorList>
    </citation>
    <scope>NUCLEOTIDE SEQUENCE [LARGE SCALE GENOMIC DNA]</scope>
    <source>
        <strain evidence="11">QC88-366</strain>
    </source>
</reference>
<feature type="domain" description="HAMP" evidence="9">
    <location>
        <begin position="201"/>
        <end position="253"/>
    </location>
</feature>
<dbReference type="GO" id="GO:0005886">
    <property type="term" value="C:plasma membrane"/>
    <property type="evidence" value="ECO:0007669"/>
    <property type="project" value="TreeGrafter"/>
</dbReference>